<evidence type="ECO:0000256" key="10">
    <source>
        <dbReference type="SAM" id="Phobius"/>
    </source>
</evidence>
<dbReference type="EC" id="1.1.1.169" evidence="3 9"/>
<evidence type="ECO:0000313" key="13">
    <source>
        <dbReference type="EMBL" id="HGZ60075.1"/>
    </source>
</evidence>
<evidence type="ECO:0000256" key="2">
    <source>
        <dbReference type="ARBA" id="ARBA00007870"/>
    </source>
</evidence>
<dbReference type="GO" id="GO:0015937">
    <property type="term" value="P:coenzyme A biosynthetic process"/>
    <property type="evidence" value="ECO:0007669"/>
    <property type="project" value="UniProtKB-UniPathway"/>
</dbReference>
<keyword evidence="4 9" id="KW-0521">NADP</keyword>
<dbReference type="GO" id="GO:0008677">
    <property type="term" value="F:2-dehydropantoate 2-reductase activity"/>
    <property type="evidence" value="ECO:0007669"/>
    <property type="project" value="UniProtKB-EC"/>
</dbReference>
<sequence length="302" mass="33292">MTDPFDYCIAGLGNVGILFAYFLRKKKVVAISRRAKGDRERVTLKHSGAILWSDEILTRRPEDFVKCKKVLITLKAYDVPWALSFLKDKGEIFIVMSNGLGLFEEAVRLHGKDRALGGTVTYGLTSCGEYCSELRGIGQVRIGGSASSEAQKNSKEMTEDLISGGCSANAVEDIIPHIWLKGIINSAINPITTLLKKPNKILLENPHAVELAELVVKEGKEVANKKGIDLASDPFKEAIEVAKKTGENFSSMLQDIMARRKTEIDYINGYLASEGMKLNVNAKANLSLYLMIKAMERDLGIH</sequence>
<comment type="pathway">
    <text evidence="1 9">Cofactor biosynthesis; coenzyme A biosynthesis.</text>
</comment>
<comment type="catalytic activity">
    <reaction evidence="7">
        <text>(R)-pantoate + NADP(+) = 2-dehydropantoate + NADPH + H(+)</text>
        <dbReference type="Rhea" id="RHEA:16233"/>
        <dbReference type="ChEBI" id="CHEBI:11561"/>
        <dbReference type="ChEBI" id="CHEBI:15378"/>
        <dbReference type="ChEBI" id="CHEBI:15980"/>
        <dbReference type="ChEBI" id="CHEBI:57783"/>
        <dbReference type="ChEBI" id="CHEBI:58349"/>
        <dbReference type="EC" id="1.1.1.169"/>
    </reaction>
    <physiologicalReaction direction="right-to-left" evidence="7">
        <dbReference type="Rhea" id="RHEA:16235"/>
    </physiologicalReaction>
</comment>
<dbReference type="Pfam" id="PF02558">
    <property type="entry name" value="ApbA"/>
    <property type="match status" value="1"/>
</dbReference>
<dbReference type="EMBL" id="DTLS01000072">
    <property type="protein sequence ID" value="HGZ60075.1"/>
    <property type="molecule type" value="Genomic_DNA"/>
</dbReference>
<keyword evidence="10" id="KW-1133">Transmembrane helix</keyword>
<dbReference type="GO" id="GO:0050661">
    <property type="term" value="F:NADP binding"/>
    <property type="evidence" value="ECO:0007669"/>
    <property type="project" value="TreeGrafter"/>
</dbReference>
<dbReference type="AlphaFoldDB" id="A0A7J3SLE7"/>
<dbReference type="InterPro" id="IPR013332">
    <property type="entry name" value="KPR_N"/>
</dbReference>
<comment type="similarity">
    <text evidence="2 9">Belongs to the ketopantoate reductase family.</text>
</comment>
<reference evidence="13" key="1">
    <citation type="journal article" date="2020" name="mSystems">
        <title>Genome- and Community-Level Interaction Insights into Carbon Utilization and Element Cycling Functions of Hydrothermarchaeota in Hydrothermal Sediment.</title>
        <authorList>
            <person name="Zhou Z."/>
            <person name="Liu Y."/>
            <person name="Xu W."/>
            <person name="Pan J."/>
            <person name="Luo Z.H."/>
            <person name="Li M."/>
        </authorList>
    </citation>
    <scope>NUCLEOTIDE SEQUENCE [LARGE SCALE GENOMIC DNA]</scope>
    <source>
        <strain evidence="13">SpSt-885</strain>
    </source>
</reference>
<dbReference type="InterPro" id="IPR008927">
    <property type="entry name" value="6-PGluconate_DH-like_C_sf"/>
</dbReference>
<evidence type="ECO:0000256" key="3">
    <source>
        <dbReference type="ARBA" id="ARBA00013014"/>
    </source>
</evidence>
<dbReference type="InterPro" id="IPR036291">
    <property type="entry name" value="NAD(P)-bd_dom_sf"/>
</dbReference>
<dbReference type="Gene3D" id="1.10.1040.10">
    <property type="entry name" value="N-(1-d-carboxylethyl)-l-norvaline Dehydrogenase, domain 2"/>
    <property type="match status" value="1"/>
</dbReference>
<evidence type="ECO:0000256" key="4">
    <source>
        <dbReference type="ARBA" id="ARBA00022857"/>
    </source>
</evidence>
<evidence type="ECO:0000259" key="12">
    <source>
        <dbReference type="Pfam" id="PF08546"/>
    </source>
</evidence>
<evidence type="ECO:0000256" key="5">
    <source>
        <dbReference type="ARBA" id="ARBA00023002"/>
    </source>
</evidence>
<feature type="transmembrane region" description="Helical" evidence="10">
    <location>
        <begin position="6"/>
        <end position="23"/>
    </location>
</feature>
<dbReference type="InterPro" id="IPR013328">
    <property type="entry name" value="6PGD_dom2"/>
</dbReference>
<keyword evidence="9" id="KW-0173">Coenzyme A biosynthesis</keyword>
<dbReference type="GO" id="GO:0005737">
    <property type="term" value="C:cytoplasm"/>
    <property type="evidence" value="ECO:0007669"/>
    <property type="project" value="TreeGrafter"/>
</dbReference>
<accession>A0A7J3SLE7</accession>
<proteinExistence type="inferred from homology"/>
<evidence type="ECO:0000259" key="11">
    <source>
        <dbReference type="Pfam" id="PF02558"/>
    </source>
</evidence>
<dbReference type="Gene3D" id="3.40.50.720">
    <property type="entry name" value="NAD(P)-binding Rossmann-like Domain"/>
    <property type="match status" value="1"/>
</dbReference>
<gene>
    <name evidence="13" type="ORF">ENW83_02560</name>
</gene>
<dbReference type="InterPro" id="IPR003710">
    <property type="entry name" value="ApbA"/>
</dbReference>
<keyword evidence="5 9" id="KW-0560">Oxidoreductase</keyword>
<dbReference type="PANTHER" id="PTHR43765:SF2">
    <property type="entry name" value="2-DEHYDROPANTOATE 2-REDUCTASE"/>
    <property type="match status" value="1"/>
</dbReference>
<keyword evidence="10" id="KW-0472">Membrane</keyword>
<dbReference type="SUPFAM" id="SSF48179">
    <property type="entry name" value="6-phosphogluconate dehydrogenase C-terminal domain-like"/>
    <property type="match status" value="1"/>
</dbReference>
<evidence type="ECO:0000256" key="1">
    <source>
        <dbReference type="ARBA" id="ARBA00004724"/>
    </source>
</evidence>
<comment type="function">
    <text evidence="9">Catalyzes the NADPH-dependent reduction of ketopantoate into pantoic acid.</text>
</comment>
<feature type="domain" description="Ketopantoate reductase C-terminal" evidence="12">
    <location>
        <begin position="173"/>
        <end position="296"/>
    </location>
</feature>
<dbReference type="InterPro" id="IPR013752">
    <property type="entry name" value="KPA_reductase"/>
</dbReference>
<keyword evidence="10" id="KW-0812">Transmembrane</keyword>
<dbReference type="PANTHER" id="PTHR43765">
    <property type="entry name" value="2-DEHYDROPANTOATE 2-REDUCTASE-RELATED"/>
    <property type="match status" value="1"/>
</dbReference>
<evidence type="ECO:0000256" key="7">
    <source>
        <dbReference type="ARBA" id="ARBA00047506"/>
    </source>
</evidence>
<protein>
    <recommendedName>
        <fullName evidence="3 9">2-dehydropantoate 2-reductase</fullName>
        <ecNumber evidence="3 9">1.1.1.169</ecNumber>
    </recommendedName>
    <alternativeName>
        <fullName evidence="6 9">Ketopantoate reductase</fullName>
    </alternativeName>
</protein>
<dbReference type="SUPFAM" id="SSF51735">
    <property type="entry name" value="NAD(P)-binding Rossmann-fold domains"/>
    <property type="match status" value="1"/>
</dbReference>
<dbReference type="GO" id="GO:0015940">
    <property type="term" value="P:pantothenate biosynthetic process"/>
    <property type="evidence" value="ECO:0007669"/>
    <property type="project" value="InterPro"/>
</dbReference>
<dbReference type="InterPro" id="IPR050838">
    <property type="entry name" value="Ketopantoate_reductase"/>
</dbReference>
<comment type="catalytic activity">
    <reaction evidence="8">
        <text>(R)-pantoate + NAD(+) = 2-dehydropantoate + NADH + H(+)</text>
        <dbReference type="Rhea" id="RHEA:61292"/>
        <dbReference type="ChEBI" id="CHEBI:11561"/>
        <dbReference type="ChEBI" id="CHEBI:15378"/>
        <dbReference type="ChEBI" id="CHEBI:15980"/>
        <dbReference type="ChEBI" id="CHEBI:57540"/>
        <dbReference type="ChEBI" id="CHEBI:57945"/>
    </reaction>
    <physiologicalReaction direction="right-to-left" evidence="8">
        <dbReference type="Rhea" id="RHEA:61294"/>
    </physiologicalReaction>
</comment>
<dbReference type="Pfam" id="PF08546">
    <property type="entry name" value="ApbA_C"/>
    <property type="match status" value="1"/>
</dbReference>
<name>A0A7J3SLE7_9CREN</name>
<evidence type="ECO:0000256" key="8">
    <source>
        <dbReference type="ARBA" id="ARBA00048196"/>
    </source>
</evidence>
<evidence type="ECO:0000256" key="9">
    <source>
        <dbReference type="RuleBase" id="RU362068"/>
    </source>
</evidence>
<evidence type="ECO:0000256" key="6">
    <source>
        <dbReference type="ARBA" id="ARBA00032024"/>
    </source>
</evidence>
<dbReference type="UniPathway" id="UPA00241"/>
<comment type="caution">
    <text evidence="13">The sequence shown here is derived from an EMBL/GenBank/DDBJ whole genome shotgun (WGS) entry which is preliminary data.</text>
</comment>
<feature type="domain" description="Ketopantoate reductase N-terminal" evidence="11">
    <location>
        <begin position="7"/>
        <end position="143"/>
    </location>
</feature>
<organism evidence="13">
    <name type="scientific">Fervidicoccus fontis</name>
    <dbReference type="NCBI Taxonomy" id="683846"/>
    <lineage>
        <taxon>Archaea</taxon>
        <taxon>Thermoproteota</taxon>
        <taxon>Thermoprotei</taxon>
        <taxon>Fervidicoccales</taxon>
        <taxon>Fervidicoccaceae</taxon>
        <taxon>Fervidicoccus</taxon>
    </lineage>
</organism>
<dbReference type="NCBIfam" id="TIGR00745">
    <property type="entry name" value="apbA_panE"/>
    <property type="match status" value="1"/>
</dbReference>